<proteinExistence type="predicted"/>
<dbReference type="EMBL" id="GBXM01083868">
    <property type="protein sequence ID" value="JAH24709.1"/>
    <property type="molecule type" value="Transcribed_RNA"/>
</dbReference>
<dbReference type="AlphaFoldDB" id="A0A0E9R6F5"/>
<name>A0A0E9R6F5_ANGAN</name>
<evidence type="ECO:0000313" key="1">
    <source>
        <dbReference type="EMBL" id="JAH24709.1"/>
    </source>
</evidence>
<protein>
    <submittedName>
        <fullName evidence="1">Uncharacterized protein</fullName>
    </submittedName>
</protein>
<reference evidence="1" key="1">
    <citation type="submission" date="2014-11" db="EMBL/GenBank/DDBJ databases">
        <authorList>
            <person name="Amaro Gonzalez C."/>
        </authorList>
    </citation>
    <scope>NUCLEOTIDE SEQUENCE</scope>
</reference>
<reference evidence="1" key="2">
    <citation type="journal article" date="2015" name="Fish Shellfish Immunol.">
        <title>Early steps in the European eel (Anguilla anguilla)-Vibrio vulnificus interaction in the gills: Role of the RtxA13 toxin.</title>
        <authorList>
            <person name="Callol A."/>
            <person name="Pajuelo D."/>
            <person name="Ebbesson L."/>
            <person name="Teles M."/>
            <person name="MacKenzie S."/>
            <person name="Amaro C."/>
        </authorList>
    </citation>
    <scope>NUCLEOTIDE SEQUENCE</scope>
</reference>
<organism evidence="1">
    <name type="scientific">Anguilla anguilla</name>
    <name type="common">European freshwater eel</name>
    <name type="synonym">Muraena anguilla</name>
    <dbReference type="NCBI Taxonomy" id="7936"/>
    <lineage>
        <taxon>Eukaryota</taxon>
        <taxon>Metazoa</taxon>
        <taxon>Chordata</taxon>
        <taxon>Craniata</taxon>
        <taxon>Vertebrata</taxon>
        <taxon>Euteleostomi</taxon>
        <taxon>Actinopterygii</taxon>
        <taxon>Neopterygii</taxon>
        <taxon>Teleostei</taxon>
        <taxon>Anguilliformes</taxon>
        <taxon>Anguillidae</taxon>
        <taxon>Anguilla</taxon>
    </lineage>
</organism>
<sequence>MLVETRIRLKPTFRPGFNQHLF</sequence>
<accession>A0A0E9R6F5</accession>